<gene>
    <name evidence="3" type="ORF">D910_03106</name>
    <name evidence="2" type="ORF">YQE_11359</name>
</gene>
<feature type="non-terminal residue" evidence="2">
    <location>
        <position position="1"/>
    </location>
</feature>
<name>N6SWE5_DENPD</name>
<dbReference type="Proteomes" id="UP000030742">
    <property type="component" value="Unassembled WGS sequence"/>
</dbReference>
<evidence type="ECO:0000313" key="4">
    <source>
        <dbReference type="Proteomes" id="UP000030742"/>
    </source>
</evidence>
<accession>N6SWE5</accession>
<evidence type="ECO:0000313" key="2">
    <source>
        <dbReference type="EMBL" id="ENN72074.1"/>
    </source>
</evidence>
<protein>
    <submittedName>
        <fullName evidence="2">Uncharacterized protein</fullName>
    </submittedName>
</protein>
<dbReference type="AlphaFoldDB" id="N6SWE5"/>
<dbReference type="HOGENOM" id="CLU_1462785_0_0_1"/>
<dbReference type="EMBL" id="KB631740">
    <property type="protein sequence ID" value="ERL85690.1"/>
    <property type="molecule type" value="Genomic_DNA"/>
</dbReference>
<proteinExistence type="predicted"/>
<sequence>MASLFQNFHVFFADLRMKSAGFLSNGTEVLQNMGSFQRLFGPMEIKRSSPKRGFLANHDVTHRNPVTGQGMPSPHCKAAKRKAKEQQDLSRRNPVTGEGVSSWDCKATKRKTKLNQDVTHRNPVTGQGVSSWDCKSEKLKAKVHQERNPVTGDTYLIACPTESPTKLNNNSAIYIKTQAIQNGNM</sequence>
<evidence type="ECO:0000256" key="1">
    <source>
        <dbReference type="SAM" id="MobiDB-lite"/>
    </source>
</evidence>
<organism evidence="2">
    <name type="scientific">Dendroctonus ponderosae</name>
    <name type="common">Mountain pine beetle</name>
    <dbReference type="NCBI Taxonomy" id="77166"/>
    <lineage>
        <taxon>Eukaryota</taxon>
        <taxon>Metazoa</taxon>
        <taxon>Ecdysozoa</taxon>
        <taxon>Arthropoda</taxon>
        <taxon>Hexapoda</taxon>
        <taxon>Insecta</taxon>
        <taxon>Pterygota</taxon>
        <taxon>Neoptera</taxon>
        <taxon>Endopterygota</taxon>
        <taxon>Coleoptera</taxon>
        <taxon>Polyphaga</taxon>
        <taxon>Cucujiformia</taxon>
        <taxon>Curculionidae</taxon>
        <taxon>Scolytinae</taxon>
        <taxon>Dendroctonus</taxon>
    </lineage>
</organism>
<reference evidence="2 4" key="1">
    <citation type="journal article" date="2013" name="Genome Biol.">
        <title>Draft genome of the mountain pine beetle, Dendroctonus ponderosae Hopkins, a major forest pest.</title>
        <authorList>
            <person name="Keeling C.I."/>
            <person name="Yuen M.M."/>
            <person name="Liao N.Y."/>
            <person name="Docking T.R."/>
            <person name="Chan S.K."/>
            <person name="Taylor G.A."/>
            <person name="Palmquist D.L."/>
            <person name="Jackman S.D."/>
            <person name="Nguyen A."/>
            <person name="Li M."/>
            <person name="Henderson H."/>
            <person name="Janes J.K."/>
            <person name="Zhao Y."/>
            <person name="Pandoh P."/>
            <person name="Moore R."/>
            <person name="Sperling F.A."/>
            <person name="Huber D.P."/>
            <person name="Birol I."/>
            <person name="Jones S.J."/>
            <person name="Bohlmann J."/>
        </authorList>
    </citation>
    <scope>NUCLEOTIDE SEQUENCE</scope>
</reference>
<dbReference type="EMBL" id="KB741247">
    <property type="protein sequence ID" value="ENN72074.1"/>
    <property type="molecule type" value="Genomic_DNA"/>
</dbReference>
<feature type="region of interest" description="Disordered" evidence="1">
    <location>
        <begin position="82"/>
        <end position="102"/>
    </location>
</feature>
<dbReference type="OrthoDB" id="6367565at2759"/>
<evidence type="ECO:0000313" key="3">
    <source>
        <dbReference type="EMBL" id="ERL85690.1"/>
    </source>
</evidence>